<evidence type="ECO:0000256" key="7">
    <source>
        <dbReference type="SAM" id="SignalP"/>
    </source>
</evidence>
<evidence type="ECO:0000256" key="3">
    <source>
        <dbReference type="ARBA" id="ARBA00022801"/>
    </source>
</evidence>
<dbReference type="InterPro" id="IPR011990">
    <property type="entry name" value="TPR-like_helical_dom_sf"/>
</dbReference>
<feature type="chain" id="PRO_5035250155" evidence="7">
    <location>
        <begin position="24"/>
        <end position="366"/>
    </location>
</feature>
<keyword evidence="1" id="KW-0645">Protease</keyword>
<dbReference type="Pfam" id="PF00413">
    <property type="entry name" value="Peptidase_M10"/>
    <property type="match status" value="1"/>
</dbReference>
<dbReference type="SUPFAM" id="SSF48452">
    <property type="entry name" value="TPR-like"/>
    <property type="match status" value="1"/>
</dbReference>
<dbReference type="InterPro" id="IPR024079">
    <property type="entry name" value="MetalloPept_cat_dom_sf"/>
</dbReference>
<evidence type="ECO:0000259" key="8">
    <source>
        <dbReference type="SMART" id="SM00235"/>
    </source>
</evidence>
<dbReference type="InterPro" id="IPR019734">
    <property type="entry name" value="TPR_rpt"/>
</dbReference>
<evidence type="ECO:0000256" key="4">
    <source>
        <dbReference type="ARBA" id="ARBA00022833"/>
    </source>
</evidence>
<keyword evidence="3" id="KW-0378">Hydrolase</keyword>
<dbReference type="Gene3D" id="3.40.390.10">
    <property type="entry name" value="Collagenase (Catalytic Domain)"/>
    <property type="match status" value="1"/>
</dbReference>
<dbReference type="GO" id="GO:0006508">
    <property type="term" value="P:proteolysis"/>
    <property type="evidence" value="ECO:0007669"/>
    <property type="project" value="UniProtKB-KW"/>
</dbReference>
<proteinExistence type="predicted"/>
<keyword evidence="2" id="KW-0479">Metal-binding</keyword>
<evidence type="ECO:0000313" key="9">
    <source>
        <dbReference type="EMBL" id="MBN8660561.1"/>
    </source>
</evidence>
<keyword evidence="5" id="KW-0802">TPR repeat</keyword>
<keyword evidence="9" id="KW-0482">Metalloprotease</keyword>
<feature type="signal peptide" evidence="7">
    <location>
        <begin position="1"/>
        <end position="23"/>
    </location>
</feature>
<dbReference type="InterPro" id="IPR006026">
    <property type="entry name" value="Peptidase_Metallo"/>
</dbReference>
<accession>A0A8J7TM19</accession>
<dbReference type="AlphaFoldDB" id="A0A8J7TM19"/>
<evidence type="ECO:0000256" key="2">
    <source>
        <dbReference type="ARBA" id="ARBA00022723"/>
    </source>
</evidence>
<dbReference type="SUPFAM" id="SSF55486">
    <property type="entry name" value="Metalloproteases ('zincins'), catalytic domain"/>
    <property type="match status" value="1"/>
</dbReference>
<feature type="compositionally biased region" description="Basic and acidic residues" evidence="6">
    <location>
        <begin position="38"/>
        <end position="59"/>
    </location>
</feature>
<evidence type="ECO:0000313" key="10">
    <source>
        <dbReference type="Proteomes" id="UP000664277"/>
    </source>
</evidence>
<gene>
    <name evidence="9" type="ORF">J0M35_09380</name>
</gene>
<evidence type="ECO:0000256" key="6">
    <source>
        <dbReference type="SAM" id="MobiDB-lite"/>
    </source>
</evidence>
<feature type="repeat" description="TPR" evidence="5">
    <location>
        <begin position="255"/>
        <end position="288"/>
    </location>
</feature>
<protein>
    <submittedName>
        <fullName evidence="9">Matrixin family metalloprotease</fullName>
    </submittedName>
</protein>
<dbReference type="GO" id="GO:0031012">
    <property type="term" value="C:extracellular matrix"/>
    <property type="evidence" value="ECO:0007669"/>
    <property type="project" value="InterPro"/>
</dbReference>
<dbReference type="PROSITE" id="PS50005">
    <property type="entry name" value="TPR"/>
    <property type="match status" value="1"/>
</dbReference>
<sequence length="366" mass="39888">MLSPARNLSISWLSWLCAFTCLGVISFGCEPAASADLEKNREAETNSKSEPDKKSESDSKTYLSSLSGTVRIPASRLPIKVYLAPMPKGVNSKDSYQVMLKDAFAHFQDSFAASAFLPSLSFVYTDKAEEATITCRFTDNEKEMHFAQEGGVTELVMDSDGIMKAKITILVPRRDCYVKKVALHEIGHALGIAGHSPDQSDVMYFSVQPDLNVDPKEVKLSARDIDTLKAIYSQSDKPSPLVKVEGMERSAAGRAMIISNEGSAAYKAGNFDLALKKYQEAHQADPTSAVIARNLGGLYVNLGSINLMARNVNVAETFFKNGIDVLSKHPDNKPFCRQACTAYGSLLMMTGRAADAKVFIEKGQGK</sequence>
<dbReference type="GO" id="GO:0008270">
    <property type="term" value="F:zinc ion binding"/>
    <property type="evidence" value="ECO:0007669"/>
    <property type="project" value="InterPro"/>
</dbReference>
<dbReference type="EMBL" id="JAFLCK010000011">
    <property type="protein sequence ID" value="MBN8660561.1"/>
    <property type="molecule type" value="Genomic_DNA"/>
</dbReference>
<dbReference type="PROSITE" id="PS51257">
    <property type="entry name" value="PROKAR_LIPOPROTEIN"/>
    <property type="match status" value="1"/>
</dbReference>
<dbReference type="SMART" id="SM00235">
    <property type="entry name" value="ZnMc"/>
    <property type="match status" value="1"/>
</dbReference>
<evidence type="ECO:0000256" key="5">
    <source>
        <dbReference type="PROSITE-ProRule" id="PRU00339"/>
    </source>
</evidence>
<feature type="domain" description="Peptidase metallopeptidase" evidence="8">
    <location>
        <begin position="68"/>
        <end position="234"/>
    </location>
</feature>
<dbReference type="InterPro" id="IPR001818">
    <property type="entry name" value="Pept_M10_metallopeptidase"/>
</dbReference>
<feature type="region of interest" description="Disordered" evidence="6">
    <location>
        <begin position="38"/>
        <end position="62"/>
    </location>
</feature>
<keyword evidence="7" id="KW-0732">Signal</keyword>
<evidence type="ECO:0000256" key="1">
    <source>
        <dbReference type="ARBA" id="ARBA00022670"/>
    </source>
</evidence>
<dbReference type="Proteomes" id="UP000664277">
    <property type="component" value="Unassembled WGS sequence"/>
</dbReference>
<reference evidence="9" key="1">
    <citation type="submission" date="2021-02" db="EMBL/GenBank/DDBJ databases">
        <title>Genome-Resolved Metagenomics of a Microbial Community Performing Photosynthetic Biological Nutrient Removal.</title>
        <authorList>
            <person name="Mcdaniel E.A."/>
        </authorList>
    </citation>
    <scope>NUCLEOTIDE SEQUENCE</scope>
    <source>
        <strain evidence="9">UWPOB_OBS1</strain>
    </source>
</reference>
<keyword evidence="4" id="KW-0862">Zinc</keyword>
<comment type="caution">
    <text evidence="9">The sequence shown here is derived from an EMBL/GenBank/DDBJ whole genome shotgun (WGS) entry which is preliminary data.</text>
</comment>
<name>A0A8J7TM19_9BACT</name>
<dbReference type="GO" id="GO:0004222">
    <property type="term" value="F:metalloendopeptidase activity"/>
    <property type="evidence" value="ECO:0007669"/>
    <property type="project" value="InterPro"/>
</dbReference>
<dbReference type="Gene3D" id="1.25.40.10">
    <property type="entry name" value="Tetratricopeptide repeat domain"/>
    <property type="match status" value="1"/>
</dbReference>
<organism evidence="9 10">
    <name type="scientific">Candidatus Obscuribacter phosphatis</name>
    <dbReference type="NCBI Taxonomy" id="1906157"/>
    <lineage>
        <taxon>Bacteria</taxon>
        <taxon>Bacillati</taxon>
        <taxon>Candidatus Melainabacteria</taxon>
        <taxon>Candidatus Obscuribacterales</taxon>
        <taxon>Candidatus Obscuribacteraceae</taxon>
        <taxon>Candidatus Obscuribacter</taxon>
    </lineage>
</organism>